<protein>
    <submittedName>
        <fullName evidence="2">Uncharacterized protein</fullName>
    </submittedName>
</protein>
<accession>A0A8H3FB94</accession>
<dbReference type="AlphaFoldDB" id="A0A8H3FB94"/>
<dbReference type="Proteomes" id="UP000664521">
    <property type="component" value="Unassembled WGS sequence"/>
</dbReference>
<evidence type="ECO:0000313" key="2">
    <source>
        <dbReference type="EMBL" id="CAF9922811.1"/>
    </source>
</evidence>
<comment type="caution">
    <text evidence="2">The sequence shown here is derived from an EMBL/GenBank/DDBJ whole genome shotgun (WGS) entry which is preliminary data.</text>
</comment>
<proteinExistence type="predicted"/>
<keyword evidence="3" id="KW-1185">Reference proteome</keyword>
<name>A0A8H3FB94_9LECA</name>
<evidence type="ECO:0000256" key="1">
    <source>
        <dbReference type="SAM" id="MobiDB-lite"/>
    </source>
</evidence>
<dbReference type="OrthoDB" id="5348779at2759"/>
<feature type="compositionally biased region" description="Basic and acidic residues" evidence="1">
    <location>
        <begin position="283"/>
        <end position="297"/>
    </location>
</feature>
<gene>
    <name evidence="2" type="ORF">HETSPECPRED_005156</name>
</gene>
<feature type="compositionally biased region" description="Acidic residues" evidence="1">
    <location>
        <begin position="298"/>
        <end position="313"/>
    </location>
</feature>
<evidence type="ECO:0000313" key="3">
    <source>
        <dbReference type="Proteomes" id="UP000664521"/>
    </source>
</evidence>
<feature type="region of interest" description="Disordered" evidence="1">
    <location>
        <begin position="282"/>
        <end position="322"/>
    </location>
</feature>
<organism evidence="2 3">
    <name type="scientific">Heterodermia speciosa</name>
    <dbReference type="NCBI Taxonomy" id="116794"/>
    <lineage>
        <taxon>Eukaryota</taxon>
        <taxon>Fungi</taxon>
        <taxon>Dikarya</taxon>
        <taxon>Ascomycota</taxon>
        <taxon>Pezizomycotina</taxon>
        <taxon>Lecanoromycetes</taxon>
        <taxon>OSLEUM clade</taxon>
        <taxon>Lecanoromycetidae</taxon>
        <taxon>Caliciales</taxon>
        <taxon>Physciaceae</taxon>
        <taxon>Heterodermia</taxon>
    </lineage>
</organism>
<sequence length="490" mass="56113">MTFQGSRVTLYRYYDISVGRHVRAVYHQDYRHCYLQEYPTSLYAFGRTSGNARDDGCSYYEPHHYWSKDRADWPAVLFQYEADVSVRGRRRPGQLITREGWLVLDLNSQPVKDFRMPFALSSRPEPWLLEAIMRENYDCEIQVKDLRARMPGVLVNGVDKVRKGTISMAMNRFRISAGLISWQAKIGSDAMKDYLDALLPPICLATNSTRPFRNLHAHEIEEIKCLNAGCFPNKARAANRDCSEANKQKIFHEAAEKYRRKRKAFDGSTQFTSTFYRVQQVRAQREGRPNSIEHDSYEEIEGEEDELDLDMSPDTDSQASVPDTEEIYHELDLDTSPNAESQASVPDTAEKVIDFRELCPTTYSQIDLISIMLEPSRLQFFYMTGVTAPSRSSCESYRMQYDRLQSALNNAIVKAGVEDYNCTLIGLTDFTDEKWTWNGPWCLEAFGTEPERDQISVKIVAIKQELAAATLEPMEVADIEALDFSIANDG</sequence>
<dbReference type="EMBL" id="CAJPDS010000031">
    <property type="protein sequence ID" value="CAF9922811.1"/>
    <property type="molecule type" value="Genomic_DNA"/>
</dbReference>
<reference evidence="2" key="1">
    <citation type="submission" date="2021-03" db="EMBL/GenBank/DDBJ databases">
        <authorList>
            <person name="Tagirdzhanova G."/>
        </authorList>
    </citation>
    <scope>NUCLEOTIDE SEQUENCE</scope>
</reference>